<feature type="binding site" evidence="6">
    <location>
        <position position="308"/>
    </location>
    <ligand>
        <name>Zn(2+)</name>
        <dbReference type="ChEBI" id="CHEBI:29105"/>
        <label>2</label>
    </ligand>
</feature>
<dbReference type="Pfam" id="PF12706">
    <property type="entry name" value="Lactamase_B_2"/>
    <property type="match status" value="1"/>
</dbReference>
<dbReference type="AlphaFoldDB" id="A0A816AUL1"/>
<name>A0A816AUL1_9BILA</name>
<feature type="domain" description="Metallo-beta-lactamase" evidence="7">
    <location>
        <begin position="105"/>
        <end position="309"/>
    </location>
</feature>
<dbReference type="EMBL" id="CAJNOV010017214">
    <property type="protein sequence ID" value="CAF1603762.1"/>
    <property type="molecule type" value="Genomic_DNA"/>
</dbReference>
<evidence type="ECO:0000256" key="6">
    <source>
        <dbReference type="PIRSR" id="PIRSR038896-51"/>
    </source>
</evidence>
<feature type="binding site" evidence="6">
    <location>
        <position position="152"/>
    </location>
    <ligand>
        <name>Zn(2+)</name>
        <dbReference type="ChEBI" id="CHEBI:29105"/>
        <label>2</label>
    </ligand>
</feature>
<feature type="binding site" evidence="6">
    <location>
        <position position="147"/>
    </location>
    <ligand>
        <name>Zn(2+)</name>
        <dbReference type="ChEBI" id="CHEBI:29105"/>
        <label>1</label>
    </ligand>
</feature>
<evidence type="ECO:0000313" key="14">
    <source>
        <dbReference type="EMBL" id="CAF4278633.1"/>
    </source>
</evidence>
<dbReference type="PIRSF" id="PIRSF038896">
    <property type="entry name" value="NAPE-PLD"/>
    <property type="match status" value="1"/>
</dbReference>
<comment type="similarity">
    <text evidence="1">Belongs to the NAPE-PLD family.</text>
</comment>
<dbReference type="InterPro" id="IPR036866">
    <property type="entry name" value="RibonucZ/Hydroxyglut_hydro"/>
</dbReference>
<dbReference type="GO" id="GO:0009395">
    <property type="term" value="P:phospholipid catabolic process"/>
    <property type="evidence" value="ECO:0007669"/>
    <property type="project" value="UniProtKB-KW"/>
</dbReference>
<dbReference type="EMBL" id="CAJOBG010000527">
    <property type="protein sequence ID" value="CAF3825645.1"/>
    <property type="molecule type" value="Genomic_DNA"/>
</dbReference>
<evidence type="ECO:0000256" key="2">
    <source>
        <dbReference type="ARBA" id="ARBA00012279"/>
    </source>
</evidence>
<dbReference type="GO" id="GO:0070291">
    <property type="term" value="P:N-acylethanolamine metabolic process"/>
    <property type="evidence" value="ECO:0007669"/>
    <property type="project" value="TreeGrafter"/>
</dbReference>
<keyword evidence="6" id="KW-0479">Metal-binding</keyword>
<dbReference type="EMBL" id="CAJOBH010009375">
    <property type="protein sequence ID" value="CAF4139604.1"/>
    <property type="molecule type" value="Genomic_DNA"/>
</dbReference>
<evidence type="ECO:0000313" key="16">
    <source>
        <dbReference type="Proteomes" id="UP000663866"/>
    </source>
</evidence>
<evidence type="ECO:0000256" key="1">
    <source>
        <dbReference type="ARBA" id="ARBA00010127"/>
    </source>
</evidence>
<comment type="caution">
    <text evidence="8">The sequence shown here is derived from an EMBL/GenBank/DDBJ whole genome shotgun (WGS) entry which is preliminary data.</text>
</comment>
<keyword evidence="3" id="KW-0443">Lipid metabolism</keyword>
<dbReference type="InterPro" id="IPR024884">
    <property type="entry name" value="NAPE-PLD"/>
</dbReference>
<sequence length="352" mass="40515">MGTSSSMVTTENVVSDEVFVKSRIENNRYINSFNPEFKMPGFGAVLRWKIGDPNNTNLPADLERLDETLPVLKPKPDELLKTSPGLRFVWIGHASCLVQMDDFLFLTDPVFSDRCGITSSIGPKRFRPPALTVDDLPENLDAIVISHNHYDHLDYPSVQNLNARYGNRLTWFCGQGGREWFLDCHVENVIELEWWEECQHPKKEHVKIAFCPAQHWSRRTAFDLNKALWGGYAIWNKNHKFYFAGDTGYTHNIPIFRQIGTRYGPFDLSAIPIGAYEPRWMMEAQHVSPDEAVQIHIDIKSRKSIGIHWATWALANEYYLEPKEKLLKAMENNKLDLKSFSVVKHGEIIDLP</sequence>
<evidence type="ECO:0000313" key="12">
    <source>
        <dbReference type="EMBL" id="CAF3825645.1"/>
    </source>
</evidence>
<protein>
    <recommendedName>
        <fullName evidence="2">N-acetylphosphatidylethanolamine-hydrolyzing phospholipase D</fullName>
        <ecNumber evidence="2">3.1.4.54</ecNumber>
    </recommendedName>
</protein>
<feature type="binding site" evidence="5">
    <location>
        <position position="286"/>
    </location>
    <ligand>
        <name>an N-acyl-1,2-diacyl-sn-glycero-3-phosphoethanolamine</name>
        <dbReference type="ChEBI" id="CHEBI:62537"/>
    </ligand>
</feature>
<proteinExistence type="inferred from homology"/>
<evidence type="ECO:0000256" key="3">
    <source>
        <dbReference type="ARBA" id="ARBA00022668"/>
    </source>
</evidence>
<organism evidence="8 15">
    <name type="scientific">Rotaria magnacalcarata</name>
    <dbReference type="NCBI Taxonomy" id="392030"/>
    <lineage>
        <taxon>Eukaryota</taxon>
        <taxon>Metazoa</taxon>
        <taxon>Spiralia</taxon>
        <taxon>Gnathifera</taxon>
        <taxon>Rotifera</taxon>
        <taxon>Eurotatoria</taxon>
        <taxon>Bdelloidea</taxon>
        <taxon>Philodinida</taxon>
        <taxon>Philodinidae</taxon>
        <taxon>Rotaria</taxon>
    </lineage>
</organism>
<reference evidence="8" key="1">
    <citation type="submission" date="2021-02" db="EMBL/GenBank/DDBJ databases">
        <authorList>
            <person name="Nowell W R."/>
        </authorList>
    </citation>
    <scope>NUCLEOTIDE SEQUENCE</scope>
</reference>
<feature type="binding site" evidence="6">
    <location>
        <position position="246"/>
    </location>
    <ligand>
        <name>Zn(2+)</name>
        <dbReference type="ChEBI" id="CHEBI:29105"/>
        <label>2</label>
    </ligand>
</feature>
<keyword evidence="3" id="KW-0595">Phospholipid degradation</keyword>
<dbReference type="PANTHER" id="PTHR15032">
    <property type="entry name" value="N-ACYL-PHOSPHATIDYLETHANOLAMINE-HYDROLYZING PHOSPHOLIPASE D"/>
    <property type="match status" value="1"/>
</dbReference>
<keyword evidence="6" id="KW-0862">Zinc</keyword>
<feature type="binding site" evidence="5">
    <location>
        <position position="150"/>
    </location>
    <ligand>
        <name>an N-acyl-1,2-diacyl-sn-glycero-3-phosphoethanolamine</name>
        <dbReference type="ChEBI" id="CHEBI:62537"/>
    </ligand>
</feature>
<dbReference type="Gene3D" id="3.60.15.10">
    <property type="entry name" value="Ribonuclease Z/Hydroxyacylglutathione hydrolase-like"/>
    <property type="match status" value="1"/>
</dbReference>
<dbReference type="Proteomes" id="UP000681967">
    <property type="component" value="Unassembled WGS sequence"/>
</dbReference>
<feature type="binding site" evidence="6">
    <location>
        <position position="151"/>
    </location>
    <ligand>
        <name>Zn(2+)</name>
        <dbReference type="ChEBI" id="CHEBI:29105"/>
        <label>2</label>
    </ligand>
</feature>
<gene>
    <name evidence="13" type="ORF">BYL167_LOCUS20955</name>
    <name evidence="9" type="ORF">CJN711_LOCUS35572</name>
    <name evidence="8" type="ORF">KQP761_LOCUS22090</name>
    <name evidence="10" type="ORF">MBJ925_LOCUS12551</name>
    <name evidence="12" type="ORF">OVN521_LOCUS5328</name>
    <name evidence="14" type="ORF">SMN809_LOCUS25157</name>
    <name evidence="11" type="ORF">WKI299_LOCUS28169</name>
</gene>
<feature type="binding site" evidence="6">
    <location>
        <position position="215"/>
    </location>
    <ligand>
        <name>Zn(2+)</name>
        <dbReference type="ChEBI" id="CHEBI:29105"/>
        <label>1</label>
    </ligand>
</feature>
<dbReference type="Proteomes" id="UP000663856">
    <property type="component" value="Unassembled WGS sequence"/>
</dbReference>
<dbReference type="Proteomes" id="UP000663855">
    <property type="component" value="Unassembled WGS sequence"/>
</dbReference>
<keyword evidence="3" id="KW-0442">Lipid degradation</keyword>
<dbReference type="SUPFAM" id="SSF56281">
    <property type="entry name" value="Metallo-hydrolase/oxidoreductase"/>
    <property type="match status" value="1"/>
</dbReference>
<feature type="binding site" evidence="6">
    <location>
        <position position="149"/>
    </location>
    <ligand>
        <name>Zn(2+)</name>
        <dbReference type="ChEBI" id="CHEBI:29105"/>
        <label>1</label>
    </ligand>
</feature>
<dbReference type="Proteomes" id="UP000663866">
    <property type="component" value="Unassembled WGS sequence"/>
</dbReference>
<dbReference type="GO" id="GO:0008270">
    <property type="term" value="F:zinc ion binding"/>
    <property type="evidence" value="ECO:0007669"/>
    <property type="project" value="InterPro"/>
</dbReference>
<evidence type="ECO:0000313" key="11">
    <source>
        <dbReference type="EMBL" id="CAF2140022.1"/>
    </source>
</evidence>
<evidence type="ECO:0000313" key="15">
    <source>
        <dbReference type="Proteomes" id="UP000663834"/>
    </source>
</evidence>
<evidence type="ECO:0000313" key="9">
    <source>
        <dbReference type="EMBL" id="CAF1603762.1"/>
    </source>
</evidence>
<evidence type="ECO:0000256" key="5">
    <source>
        <dbReference type="PIRSR" id="PIRSR038896-50"/>
    </source>
</evidence>
<dbReference type="Proteomes" id="UP000663824">
    <property type="component" value="Unassembled WGS sequence"/>
</dbReference>
<dbReference type="EMBL" id="CAJNRF010012335">
    <property type="protein sequence ID" value="CAF2140022.1"/>
    <property type="molecule type" value="Genomic_DNA"/>
</dbReference>
<keyword evidence="16" id="KW-1185">Reference proteome</keyword>
<evidence type="ECO:0000313" key="13">
    <source>
        <dbReference type="EMBL" id="CAF4139604.1"/>
    </source>
</evidence>
<evidence type="ECO:0000256" key="4">
    <source>
        <dbReference type="ARBA" id="ARBA00048025"/>
    </source>
</evidence>
<dbReference type="GO" id="GO:0005737">
    <property type="term" value="C:cytoplasm"/>
    <property type="evidence" value="ECO:0007669"/>
    <property type="project" value="TreeGrafter"/>
</dbReference>
<dbReference type="Proteomes" id="UP000663834">
    <property type="component" value="Unassembled WGS sequence"/>
</dbReference>
<dbReference type="EMBL" id="CAJNRE010005658">
    <property type="protein sequence ID" value="CAF2048171.1"/>
    <property type="molecule type" value="Genomic_DNA"/>
</dbReference>
<dbReference type="OrthoDB" id="332863at2759"/>
<evidence type="ECO:0000313" key="10">
    <source>
        <dbReference type="EMBL" id="CAF2048171.1"/>
    </source>
</evidence>
<evidence type="ECO:0000313" key="8">
    <source>
        <dbReference type="EMBL" id="CAF1599459.1"/>
    </source>
</evidence>
<dbReference type="EMBL" id="CAJOBI010032143">
    <property type="protein sequence ID" value="CAF4278633.1"/>
    <property type="molecule type" value="Genomic_DNA"/>
</dbReference>
<feature type="binding site" evidence="6">
    <location>
        <position position="246"/>
    </location>
    <ligand>
        <name>Zn(2+)</name>
        <dbReference type="ChEBI" id="CHEBI:29105"/>
        <label>1</label>
    </ligand>
</feature>
<dbReference type="GO" id="GO:0070292">
    <property type="term" value="P:N-acylphosphatidylethanolamine metabolic process"/>
    <property type="evidence" value="ECO:0007669"/>
    <property type="project" value="TreeGrafter"/>
</dbReference>
<dbReference type="Proteomes" id="UP000676336">
    <property type="component" value="Unassembled WGS sequence"/>
</dbReference>
<dbReference type="EMBL" id="CAJNOW010011583">
    <property type="protein sequence ID" value="CAF1599459.1"/>
    <property type="molecule type" value="Genomic_DNA"/>
</dbReference>
<dbReference type="EC" id="3.1.4.54" evidence="2"/>
<comment type="cofactor">
    <cofactor evidence="6">
        <name>Zn(2+)</name>
        <dbReference type="ChEBI" id="CHEBI:29105"/>
    </cofactor>
    <text evidence="6">Binds 2 zinc divalent cations per subunit.</text>
</comment>
<dbReference type="PANTHER" id="PTHR15032:SF4">
    <property type="entry name" value="N-ACYL-PHOSPHATIDYLETHANOLAMINE-HYDROLYZING PHOSPHOLIPASE D"/>
    <property type="match status" value="1"/>
</dbReference>
<evidence type="ECO:0000259" key="7">
    <source>
        <dbReference type="Pfam" id="PF12706"/>
    </source>
</evidence>
<comment type="catalytic activity">
    <reaction evidence="4">
        <text>N-(5Z,8Z,11Z,14Z-eicosatetraenoyl)-1,2-di-(9Z-octadecenoyl)-sn-glycero-3-phosphoethanolamine + H2O = N-(5Z,8Z,11Z,14Z-eicosatetraenoyl)-ethanolamine + 1,2-di-(9Z-octadecenoyl)-sn-glycero-3-phosphate + H(+)</text>
        <dbReference type="Rhea" id="RHEA:45528"/>
        <dbReference type="ChEBI" id="CHEBI:2700"/>
        <dbReference type="ChEBI" id="CHEBI:15377"/>
        <dbReference type="ChEBI" id="CHEBI:15378"/>
        <dbReference type="ChEBI" id="CHEBI:74546"/>
        <dbReference type="ChEBI" id="CHEBI:85277"/>
    </reaction>
    <physiologicalReaction direction="left-to-right" evidence="4">
        <dbReference type="Rhea" id="RHEA:45529"/>
    </physiologicalReaction>
</comment>
<dbReference type="GO" id="GO:0070290">
    <property type="term" value="F:N-acylphosphatidylethanolamine-specific phospholipase D activity"/>
    <property type="evidence" value="ECO:0007669"/>
    <property type="project" value="UniProtKB-EC"/>
</dbReference>
<accession>A0A816AUL1</accession>
<dbReference type="InterPro" id="IPR001279">
    <property type="entry name" value="Metallo-B-lactamas"/>
</dbReference>
<keyword evidence="3" id="KW-1208">Phospholipid metabolism</keyword>